<evidence type="ECO:0000256" key="4">
    <source>
        <dbReference type="PROSITE-ProRule" id="PRU00335"/>
    </source>
</evidence>
<dbReference type="InterPro" id="IPR001647">
    <property type="entry name" value="HTH_TetR"/>
</dbReference>
<evidence type="ECO:0000256" key="1">
    <source>
        <dbReference type="ARBA" id="ARBA00023015"/>
    </source>
</evidence>
<dbReference type="Gene3D" id="1.10.357.10">
    <property type="entry name" value="Tetracycline Repressor, domain 2"/>
    <property type="match status" value="1"/>
</dbReference>
<evidence type="ECO:0000313" key="6">
    <source>
        <dbReference type="EMBL" id="PCJ00933.1"/>
    </source>
</evidence>
<dbReference type="PROSITE" id="PS50977">
    <property type="entry name" value="HTH_TETR_2"/>
    <property type="match status" value="1"/>
</dbReference>
<reference evidence="6" key="2">
    <citation type="journal article" date="2018" name="ISME J.">
        <title>A dynamic microbial community with high functional redundancy inhabits the cold, oxic subseafloor aquifer.</title>
        <authorList>
            <person name="Tully B.J."/>
            <person name="Wheat C.G."/>
            <person name="Glazer B.T."/>
            <person name="Huber J.A."/>
        </authorList>
    </citation>
    <scope>NUCLEOTIDE SEQUENCE</scope>
    <source>
        <strain evidence="6">NORP83</strain>
    </source>
</reference>
<dbReference type="InterPro" id="IPR009057">
    <property type="entry name" value="Homeodomain-like_sf"/>
</dbReference>
<evidence type="ECO:0000256" key="3">
    <source>
        <dbReference type="ARBA" id="ARBA00023163"/>
    </source>
</evidence>
<dbReference type="PANTHER" id="PTHR43479">
    <property type="entry name" value="ACREF/ENVCD OPERON REPRESSOR-RELATED"/>
    <property type="match status" value="1"/>
</dbReference>
<dbReference type="EMBL" id="NVUS01000009">
    <property type="protein sequence ID" value="PCJ00933.1"/>
    <property type="molecule type" value="Genomic_DNA"/>
</dbReference>
<feature type="domain" description="HTH tetR-type" evidence="5">
    <location>
        <begin position="7"/>
        <end position="67"/>
    </location>
</feature>
<dbReference type="FunFam" id="1.10.10.60:FF:000141">
    <property type="entry name" value="TetR family transcriptional regulator"/>
    <property type="match status" value="1"/>
</dbReference>
<dbReference type="GO" id="GO:0003677">
    <property type="term" value="F:DNA binding"/>
    <property type="evidence" value="ECO:0007669"/>
    <property type="project" value="UniProtKB-UniRule"/>
</dbReference>
<keyword evidence="3" id="KW-0804">Transcription</keyword>
<dbReference type="AlphaFoldDB" id="A0A2A4Z1L7"/>
<dbReference type="InterPro" id="IPR050624">
    <property type="entry name" value="HTH-type_Tx_Regulator"/>
</dbReference>
<dbReference type="PANTHER" id="PTHR43479:SF11">
    <property type="entry name" value="ACREF_ENVCD OPERON REPRESSOR-RELATED"/>
    <property type="match status" value="1"/>
</dbReference>
<reference key="1">
    <citation type="submission" date="2017-08" db="EMBL/GenBank/DDBJ databases">
        <title>A dynamic microbial community with high functional redundancy inhabits the cold, oxic subseafloor aquifer.</title>
        <authorList>
            <person name="Tully B.J."/>
            <person name="Wheat C.G."/>
            <person name="Glazer B.T."/>
            <person name="Huber J.A."/>
        </authorList>
    </citation>
    <scope>NUCLEOTIDE SEQUENCE [LARGE SCALE GENOMIC DNA]</scope>
</reference>
<proteinExistence type="predicted"/>
<dbReference type="Pfam" id="PF00440">
    <property type="entry name" value="TetR_N"/>
    <property type="match status" value="1"/>
</dbReference>
<comment type="caution">
    <text evidence="6">The sequence shown here is derived from an EMBL/GenBank/DDBJ whole genome shotgun (WGS) entry which is preliminary data.</text>
</comment>
<protein>
    <recommendedName>
        <fullName evidence="5">HTH tetR-type domain-containing protein</fullName>
    </recommendedName>
</protein>
<organism evidence="6">
    <name type="scientific">OCS116 cluster bacterium</name>
    <dbReference type="NCBI Taxonomy" id="2030921"/>
    <lineage>
        <taxon>Bacteria</taxon>
        <taxon>Pseudomonadati</taxon>
        <taxon>Pseudomonadota</taxon>
        <taxon>Alphaproteobacteria</taxon>
        <taxon>OCS116 cluster</taxon>
    </lineage>
</organism>
<keyword evidence="1" id="KW-0805">Transcription regulation</keyword>
<sequence length="235" mass="26458">MTLDKQKLRYDAIMKAAEILFVKFGYDKTSVADIAKQAGISKGAIYLHFKSKDALFETLLMSRISRFSYAWLENVEADPKGGLMAGMYIAMLNAMHKDVFITAMMRQDGQFFGSYMFKQNSLFKEGYQQNTRQEFIKMMQDVGCVRKELDPKATAHVMNIISHGLVSIGQVVNEENVPPLEDTIKTLAFIMDKALTPDDGGDSEAGKQVLRQIFKGAIADFEDKYGIDPSTFKDK</sequence>
<evidence type="ECO:0000259" key="5">
    <source>
        <dbReference type="PROSITE" id="PS50977"/>
    </source>
</evidence>
<dbReference type="InterPro" id="IPR023772">
    <property type="entry name" value="DNA-bd_HTH_TetR-type_CS"/>
</dbReference>
<gene>
    <name evidence="6" type="ORF">COB13_08185</name>
</gene>
<dbReference type="PRINTS" id="PR00455">
    <property type="entry name" value="HTHTETR"/>
</dbReference>
<accession>A0A2A4Z1L7</accession>
<dbReference type="PROSITE" id="PS01081">
    <property type="entry name" value="HTH_TETR_1"/>
    <property type="match status" value="1"/>
</dbReference>
<feature type="DNA-binding region" description="H-T-H motif" evidence="4">
    <location>
        <begin position="30"/>
        <end position="49"/>
    </location>
</feature>
<dbReference type="SUPFAM" id="SSF46689">
    <property type="entry name" value="Homeodomain-like"/>
    <property type="match status" value="1"/>
</dbReference>
<name>A0A2A4Z1L7_9PROT</name>
<evidence type="ECO:0000256" key="2">
    <source>
        <dbReference type="ARBA" id="ARBA00023125"/>
    </source>
</evidence>
<keyword evidence="2 4" id="KW-0238">DNA-binding</keyword>